<dbReference type="SMART" id="SM00185">
    <property type="entry name" value="ARM"/>
    <property type="match status" value="2"/>
</dbReference>
<dbReference type="PANTHER" id="PTHR15599">
    <property type="entry name" value="RTDR1"/>
    <property type="match status" value="1"/>
</dbReference>
<evidence type="ECO:0000313" key="4">
    <source>
        <dbReference type="Proteomes" id="UP000015101"/>
    </source>
</evidence>
<dbReference type="eggNOG" id="KOG0167">
    <property type="taxonomic scope" value="Eukaryota"/>
</dbReference>
<organism evidence="3 4">
    <name type="scientific">Helobdella robusta</name>
    <name type="common">Californian leech</name>
    <dbReference type="NCBI Taxonomy" id="6412"/>
    <lineage>
        <taxon>Eukaryota</taxon>
        <taxon>Metazoa</taxon>
        <taxon>Spiralia</taxon>
        <taxon>Lophotrochozoa</taxon>
        <taxon>Annelida</taxon>
        <taxon>Clitellata</taxon>
        <taxon>Hirudinea</taxon>
        <taxon>Rhynchobdellida</taxon>
        <taxon>Glossiphoniidae</taxon>
        <taxon>Helobdella</taxon>
    </lineage>
</organism>
<reference evidence="4" key="1">
    <citation type="submission" date="2012-12" db="EMBL/GenBank/DDBJ databases">
        <authorList>
            <person name="Hellsten U."/>
            <person name="Grimwood J."/>
            <person name="Chapman J.A."/>
            <person name="Shapiro H."/>
            <person name="Aerts A."/>
            <person name="Otillar R.P."/>
            <person name="Terry A.Y."/>
            <person name="Boore J.L."/>
            <person name="Simakov O."/>
            <person name="Marletaz F."/>
            <person name="Cho S.-J."/>
            <person name="Edsinger-Gonzales E."/>
            <person name="Havlak P."/>
            <person name="Kuo D.-H."/>
            <person name="Larsson T."/>
            <person name="Lv J."/>
            <person name="Arendt D."/>
            <person name="Savage R."/>
            <person name="Osoegawa K."/>
            <person name="de Jong P."/>
            <person name="Lindberg D.R."/>
            <person name="Seaver E.C."/>
            <person name="Weisblat D.A."/>
            <person name="Putnam N.H."/>
            <person name="Grigoriev I.V."/>
            <person name="Rokhsar D.S."/>
        </authorList>
    </citation>
    <scope>NUCLEOTIDE SEQUENCE</scope>
</reference>
<evidence type="ECO:0000313" key="2">
    <source>
        <dbReference type="EMBL" id="ESO05159.1"/>
    </source>
</evidence>
<dbReference type="Gene3D" id="1.25.10.10">
    <property type="entry name" value="Leucine-rich Repeat Variant"/>
    <property type="match status" value="1"/>
</dbReference>
<dbReference type="STRING" id="6412.T1G360"/>
<dbReference type="OrthoDB" id="409644at2759"/>
<proteinExistence type="predicted"/>
<feature type="repeat" description="HEAT" evidence="1">
    <location>
        <begin position="270"/>
        <end position="305"/>
    </location>
</feature>
<dbReference type="AlphaFoldDB" id="T1G360"/>
<dbReference type="Proteomes" id="UP000015101">
    <property type="component" value="Unassembled WGS sequence"/>
</dbReference>
<dbReference type="GeneID" id="20215508"/>
<dbReference type="InterPro" id="IPR000225">
    <property type="entry name" value="Armadillo"/>
</dbReference>
<dbReference type="CTD" id="20215508"/>
<evidence type="ECO:0008006" key="5">
    <source>
        <dbReference type="Google" id="ProtNLM"/>
    </source>
</evidence>
<dbReference type="EnsemblMetazoa" id="HelroT77983">
    <property type="protein sequence ID" value="HelroP77983"/>
    <property type="gene ID" value="HelroG77983"/>
</dbReference>
<feature type="repeat" description="HEAT" evidence="1">
    <location>
        <begin position="109"/>
        <end position="146"/>
    </location>
</feature>
<dbReference type="InterPro" id="IPR042856">
    <property type="entry name" value="RSP14"/>
</dbReference>
<dbReference type="Pfam" id="PF00514">
    <property type="entry name" value="Arm"/>
    <property type="match status" value="1"/>
</dbReference>
<dbReference type="InterPro" id="IPR021133">
    <property type="entry name" value="HEAT_type_2"/>
</dbReference>
<dbReference type="PANTHER" id="PTHR15599:SF1">
    <property type="entry name" value="RADIAL SPOKE HEAD 14 HOMOLOG"/>
    <property type="match status" value="1"/>
</dbReference>
<dbReference type="EMBL" id="KB096365">
    <property type="protein sequence ID" value="ESO05159.1"/>
    <property type="molecule type" value="Genomic_DNA"/>
</dbReference>
<sequence>MAKTIISAKYPPLIDPTRATLAFGRKALPVLKRDLESPVLLLKQRSMMSLSDYLHDPEHIAEALRQGFIDLLLSLMHDSDSVIRHKCAECFYLFANHSIGRQALVENHSIPYLVYLLDDEKDIVRLTVYKAIEMLSKTLAGIAILEANLVKLLLNKMLLEPDEMKYYILDTLHFCFKINVQEGLDNQGMNIFNDYLHNHDQEIRWRGARNIADLCQVLEGKNQAIEIMCVYPLIGMLSESNENIKVNATYALMMIAITTKGKYTVLEAQAIPPLIRLLQDKSSQVRVNSLKTITCLAESPEGRQVLLDHVPQIKELQCDALPSISRAATIAINKILWKP</sequence>
<dbReference type="OMA" id="VWQHDVI"/>
<reference evidence="3" key="3">
    <citation type="submission" date="2015-06" db="UniProtKB">
        <authorList>
            <consortium name="EnsemblMetazoa"/>
        </authorList>
    </citation>
    <scope>IDENTIFICATION</scope>
</reference>
<evidence type="ECO:0000313" key="3">
    <source>
        <dbReference type="EnsemblMetazoa" id="HelroP77983"/>
    </source>
</evidence>
<gene>
    <name evidence="3" type="primary">20215508</name>
    <name evidence="2" type="ORF">HELRODRAFT_77983</name>
</gene>
<dbReference type="InParanoid" id="T1G360"/>
<name>T1G360_HELRO</name>
<dbReference type="InterPro" id="IPR016024">
    <property type="entry name" value="ARM-type_fold"/>
</dbReference>
<dbReference type="HOGENOM" id="CLU_057538_0_0_1"/>
<protein>
    <recommendedName>
        <fullName evidence="5">Condensin complex subunit 1 C-terminal domain-containing protein</fullName>
    </recommendedName>
</protein>
<dbReference type="InterPro" id="IPR011989">
    <property type="entry name" value="ARM-like"/>
</dbReference>
<dbReference type="RefSeq" id="XP_009016474.1">
    <property type="nucleotide sequence ID" value="XM_009018226.1"/>
</dbReference>
<accession>T1G360</accession>
<reference evidence="2 4" key="2">
    <citation type="journal article" date="2013" name="Nature">
        <title>Insights into bilaterian evolution from three spiralian genomes.</title>
        <authorList>
            <person name="Simakov O."/>
            <person name="Marletaz F."/>
            <person name="Cho S.J."/>
            <person name="Edsinger-Gonzales E."/>
            <person name="Havlak P."/>
            <person name="Hellsten U."/>
            <person name="Kuo D.H."/>
            <person name="Larsson T."/>
            <person name="Lv J."/>
            <person name="Arendt D."/>
            <person name="Savage R."/>
            <person name="Osoegawa K."/>
            <person name="de Jong P."/>
            <person name="Grimwood J."/>
            <person name="Chapman J.A."/>
            <person name="Shapiro H."/>
            <person name="Aerts A."/>
            <person name="Otillar R.P."/>
            <person name="Terry A.Y."/>
            <person name="Boore J.L."/>
            <person name="Grigoriev I.V."/>
            <person name="Lindberg D.R."/>
            <person name="Seaver E.C."/>
            <person name="Weisblat D.A."/>
            <person name="Putnam N.H."/>
            <person name="Rokhsar D.S."/>
        </authorList>
    </citation>
    <scope>NUCLEOTIDE SEQUENCE</scope>
</reference>
<dbReference type="KEGG" id="hro:HELRODRAFT_77983"/>
<dbReference type="PROSITE" id="PS50077">
    <property type="entry name" value="HEAT_REPEAT"/>
    <property type="match status" value="2"/>
</dbReference>
<dbReference type="SUPFAM" id="SSF48371">
    <property type="entry name" value="ARM repeat"/>
    <property type="match status" value="1"/>
</dbReference>
<dbReference type="EMBL" id="AMQM01003889">
    <property type="status" value="NOT_ANNOTATED_CDS"/>
    <property type="molecule type" value="Genomic_DNA"/>
</dbReference>
<evidence type="ECO:0000256" key="1">
    <source>
        <dbReference type="PROSITE-ProRule" id="PRU00103"/>
    </source>
</evidence>
<keyword evidence="4" id="KW-1185">Reference proteome</keyword>